<dbReference type="OrthoDB" id="952271at2759"/>
<dbReference type="Proteomes" id="UP000291116">
    <property type="component" value="Unassembled WGS sequence"/>
</dbReference>
<sequence>MVKGKGVTDASTTAATAVVEGPDLNASRSPFDKKIYRQILLPNGLRAVLVSDVVAMTQAYNLGGILDDFSDDDDDSDCMDVDEAKSEGGETSGSLSESYDEGEKEEAGGLRNAAAAMVVGVGSLYDPKECQGMAHFLEHLLFMGSEKYPEENCYDAYMSKHGGSDNAYTENEHTVFHFEIPQEQLSGALDLFAQFFVSPLLNESCVERELKAIESEFMLAKNSDSSRLQQLMAYTCGRSFEEHPASKFGWGNYHSLKTLPEKEGHDPLKMLRTFYDEHHYASNMRLAVVGGYPLDYLQEQVLKFFSDIKSKDPLGSYTWDQHYESPMKSYGLPMTESGLKKIFYVAPVRDRHSLSVTWQIPPQNVNWKAKPCDYLAHLIGHEAKGSLLAFLKSKSWASGLCAGVGDEGTENSTAYALFTVTINLSEEGVEHWRDVVTELYRYVGMLRHYCREEGGLPAWIYEELRSIYEVAHRYADEEPPEDFVVDLAEEMSPWFNTPPERLLDASGLLFDYDPGTVQNLLDNFFSPSNARIDLSSSQFGRSSKYEETNGSGSASVPPSVVDYYNNFDLEQNALPPSDELFDPAGAGPPHIEPIFGTPFWCQRLSASLLEEWTHRAEPGLPPSSSPLALPQRNGFVPTDFSLKPLPPADCDHPLLNCSIKLQIPVGKRKEWFPATVTQYNGTKNQILCAYEDEDEKWHRLDVPSSELKHGRLTSPDFEGSLDGKKIKYRIVSMALEGERASLKFGDESDWDVEDGKAFPAIPPKAPPDRLPKLVANTNELKLWHVQDRVFKRPIAELRLQLNCAEANKTALHAACADLLVNLVCDHLTEVTYMASVCEIGSSLCTNDGGLAMRVHGFSDKLMDLFVVLLETLLGFRNNDTGALPEGFCERRFGLVLENYRRSCHNSGMKAKAIASGVRIRSICRNGSYSARQKLEAIRTLGVPAFAEAASGLLARIGAEGLHTGNASSRDAVGAGEAVLRLLKASSPGSGGGLPRKKYPGRLVYKLPAGTTERTCVSKNPGESNAAVEFYLQVGRDDTRVRVLVDLLVELMNEPMYHQIRTRDQFGYSVACASRWTNGVIGLHLSVVSASRPVGEIRDRIDRFLRDFRFSLAEMAPEVFTGHMVGLAKEKLHMANSLAEETTDLWEEIRDGRYLWEAHREEVACLKTVTREEVLEAYDRYVSPDQGTARRLIVSVAASDGPASAGRPGVEFEAAGAHNDGCVESFHALCKNQTYGKIY</sequence>
<evidence type="ECO:0000259" key="10">
    <source>
        <dbReference type="Pfam" id="PF16187"/>
    </source>
</evidence>
<evidence type="ECO:0000256" key="4">
    <source>
        <dbReference type="ARBA" id="ARBA00022801"/>
    </source>
</evidence>
<keyword evidence="13" id="KW-1185">Reference proteome</keyword>
<dbReference type="Pfam" id="PF16187">
    <property type="entry name" value="Peptidase_M16_M"/>
    <property type="match status" value="2"/>
</dbReference>
<evidence type="ECO:0000313" key="12">
    <source>
        <dbReference type="EMBL" id="VEU33574.1"/>
    </source>
</evidence>
<dbReference type="AlphaFoldDB" id="A0A448YUW5"/>
<evidence type="ECO:0000256" key="7">
    <source>
        <dbReference type="SAM" id="MobiDB-lite"/>
    </source>
</evidence>
<evidence type="ECO:0000256" key="2">
    <source>
        <dbReference type="ARBA" id="ARBA00022670"/>
    </source>
</evidence>
<dbReference type="PANTHER" id="PTHR43690:SF18">
    <property type="entry name" value="INSULIN-DEGRADING ENZYME-RELATED"/>
    <property type="match status" value="1"/>
</dbReference>
<keyword evidence="5" id="KW-0862">Zinc</keyword>
<dbReference type="GO" id="GO:0005737">
    <property type="term" value="C:cytoplasm"/>
    <property type="evidence" value="ECO:0007669"/>
    <property type="project" value="UniProtKB-ARBA"/>
</dbReference>
<evidence type="ECO:0000259" key="11">
    <source>
        <dbReference type="Pfam" id="PF22456"/>
    </source>
</evidence>
<dbReference type="InterPro" id="IPR050626">
    <property type="entry name" value="Peptidase_M16"/>
</dbReference>
<evidence type="ECO:0000256" key="6">
    <source>
        <dbReference type="ARBA" id="ARBA00023049"/>
    </source>
</evidence>
<dbReference type="FunFam" id="3.30.830.10:FF:000005">
    <property type="entry name" value="nardilysin isoform X1"/>
    <property type="match status" value="1"/>
</dbReference>
<dbReference type="InterPro" id="IPR011249">
    <property type="entry name" value="Metalloenz_LuxS/M16"/>
</dbReference>
<dbReference type="PANTHER" id="PTHR43690">
    <property type="entry name" value="NARDILYSIN"/>
    <property type="match status" value="1"/>
</dbReference>
<comment type="similarity">
    <text evidence="1">Belongs to the peptidase M16 family.</text>
</comment>
<dbReference type="InterPro" id="IPR001431">
    <property type="entry name" value="Pept_M16_Zn_BS"/>
</dbReference>
<feature type="domain" description="Coenzyme PQQ synthesis protein F-like C-terminal lobe" evidence="11">
    <location>
        <begin position="1046"/>
        <end position="1145"/>
    </location>
</feature>
<dbReference type="InterPro" id="IPR007863">
    <property type="entry name" value="Peptidase_M16_C"/>
</dbReference>
<feature type="domain" description="Peptidase M16 middle/third" evidence="10">
    <location>
        <begin position="473"/>
        <end position="544"/>
    </location>
</feature>
<gene>
    <name evidence="12" type="ORF">PSNMU_V1.4_AUG-EV-PASAV3_0000020</name>
</gene>
<name>A0A448YUW5_9STRA</name>
<evidence type="ECO:0000259" key="8">
    <source>
        <dbReference type="Pfam" id="PF00675"/>
    </source>
</evidence>
<evidence type="ECO:0000259" key="9">
    <source>
        <dbReference type="Pfam" id="PF05193"/>
    </source>
</evidence>
<dbReference type="SUPFAM" id="SSF63411">
    <property type="entry name" value="LuxS/MPP-like metallohydrolase"/>
    <property type="match status" value="4"/>
</dbReference>
<dbReference type="EMBL" id="CAACVS010000003">
    <property type="protein sequence ID" value="VEU33574.1"/>
    <property type="molecule type" value="Genomic_DNA"/>
</dbReference>
<evidence type="ECO:0000256" key="1">
    <source>
        <dbReference type="ARBA" id="ARBA00007261"/>
    </source>
</evidence>
<reference evidence="12 13" key="1">
    <citation type="submission" date="2019-01" db="EMBL/GenBank/DDBJ databases">
        <authorList>
            <person name="Ferrante I. M."/>
        </authorList>
    </citation>
    <scope>NUCLEOTIDE SEQUENCE [LARGE SCALE GENOMIC DNA]</scope>
    <source>
        <strain evidence="12 13">B856</strain>
    </source>
</reference>
<organism evidence="12 13">
    <name type="scientific">Pseudo-nitzschia multistriata</name>
    <dbReference type="NCBI Taxonomy" id="183589"/>
    <lineage>
        <taxon>Eukaryota</taxon>
        <taxon>Sar</taxon>
        <taxon>Stramenopiles</taxon>
        <taxon>Ochrophyta</taxon>
        <taxon>Bacillariophyta</taxon>
        <taxon>Bacillariophyceae</taxon>
        <taxon>Bacillariophycidae</taxon>
        <taxon>Bacillariales</taxon>
        <taxon>Bacillariaceae</taxon>
        <taxon>Pseudo-nitzschia</taxon>
    </lineage>
</organism>
<evidence type="ECO:0008006" key="14">
    <source>
        <dbReference type="Google" id="ProtNLM"/>
    </source>
</evidence>
<dbReference type="InterPro" id="IPR032632">
    <property type="entry name" value="Peptidase_M16_M"/>
</dbReference>
<evidence type="ECO:0000256" key="3">
    <source>
        <dbReference type="ARBA" id="ARBA00022723"/>
    </source>
</evidence>
<feature type="domain" description="Peptidase M16 C-terminal" evidence="9">
    <location>
        <begin position="269"/>
        <end position="448"/>
    </location>
</feature>
<keyword evidence="4" id="KW-0378">Hydrolase</keyword>
<feature type="region of interest" description="Disordered" evidence="7">
    <location>
        <begin position="73"/>
        <end position="107"/>
    </location>
</feature>
<dbReference type="GO" id="GO:0006508">
    <property type="term" value="P:proteolysis"/>
    <property type="evidence" value="ECO:0007669"/>
    <property type="project" value="UniProtKB-KW"/>
</dbReference>
<evidence type="ECO:0000256" key="5">
    <source>
        <dbReference type="ARBA" id="ARBA00022833"/>
    </source>
</evidence>
<keyword evidence="3" id="KW-0479">Metal-binding</keyword>
<protein>
    <recommendedName>
        <fullName evidence="14">Peptidase M16 N-terminal domain-containing protein</fullName>
    </recommendedName>
</protein>
<accession>A0A448YUW5</accession>
<dbReference type="Pfam" id="PF22456">
    <property type="entry name" value="PqqF-like_C_4"/>
    <property type="match status" value="1"/>
</dbReference>
<dbReference type="GO" id="GO:0004222">
    <property type="term" value="F:metalloendopeptidase activity"/>
    <property type="evidence" value="ECO:0007669"/>
    <property type="project" value="InterPro"/>
</dbReference>
<dbReference type="Pfam" id="PF00675">
    <property type="entry name" value="Peptidase_M16"/>
    <property type="match status" value="1"/>
</dbReference>
<dbReference type="InterPro" id="IPR054734">
    <property type="entry name" value="PqqF-like_C_4"/>
</dbReference>
<dbReference type="PROSITE" id="PS00143">
    <property type="entry name" value="INSULINASE"/>
    <property type="match status" value="1"/>
</dbReference>
<dbReference type="GO" id="GO:0046872">
    <property type="term" value="F:metal ion binding"/>
    <property type="evidence" value="ECO:0007669"/>
    <property type="project" value="UniProtKB-KW"/>
</dbReference>
<dbReference type="Pfam" id="PF05193">
    <property type="entry name" value="Peptidase_M16_C"/>
    <property type="match status" value="1"/>
</dbReference>
<keyword evidence="2" id="KW-0645">Protease</keyword>
<evidence type="ECO:0000313" key="13">
    <source>
        <dbReference type="Proteomes" id="UP000291116"/>
    </source>
</evidence>
<dbReference type="InterPro" id="IPR011765">
    <property type="entry name" value="Pept_M16_N"/>
</dbReference>
<proteinExistence type="inferred from homology"/>
<dbReference type="Gene3D" id="3.30.830.10">
    <property type="entry name" value="Metalloenzyme, LuxS/M16 peptidase-like"/>
    <property type="match status" value="4"/>
</dbReference>
<keyword evidence="6" id="KW-0482">Metalloprotease</keyword>
<feature type="domain" description="Peptidase M16 middle/third" evidence="10">
    <location>
        <begin position="765"/>
        <end position="936"/>
    </location>
</feature>
<feature type="domain" description="Peptidase M16 N-terminal" evidence="8">
    <location>
        <begin position="112"/>
        <end position="226"/>
    </location>
</feature>